<name>A0A382ADI0_9ZZZZ</name>
<dbReference type="NCBIfam" id="TIGR02792">
    <property type="entry name" value="PCA_ligA"/>
    <property type="match status" value="1"/>
</dbReference>
<dbReference type="InterPro" id="IPR011986">
    <property type="entry name" value="Xdiol_dOase_LigA"/>
</dbReference>
<feature type="domain" description="Extradiol ring-cleavage dioxygenase LigAB LigA subunit" evidence="1">
    <location>
        <begin position="27"/>
        <end position="112"/>
    </location>
</feature>
<reference evidence="2" key="1">
    <citation type="submission" date="2018-05" db="EMBL/GenBank/DDBJ databases">
        <authorList>
            <person name="Lanie J.A."/>
            <person name="Ng W.-L."/>
            <person name="Kazmierczak K.M."/>
            <person name="Andrzejewski T.M."/>
            <person name="Davidsen T.M."/>
            <person name="Wayne K.J."/>
            <person name="Tettelin H."/>
            <person name="Glass J.I."/>
            <person name="Rusch D."/>
            <person name="Podicherti R."/>
            <person name="Tsui H.-C.T."/>
            <person name="Winkler M.E."/>
        </authorList>
    </citation>
    <scope>NUCLEOTIDE SEQUENCE</scope>
</reference>
<organism evidence="2">
    <name type="scientific">marine metagenome</name>
    <dbReference type="NCBI Taxonomy" id="408172"/>
    <lineage>
        <taxon>unclassified sequences</taxon>
        <taxon>metagenomes</taxon>
        <taxon>ecological metagenomes</taxon>
    </lineage>
</organism>
<dbReference type="Gene3D" id="1.10.700.10">
    <property type="entry name" value="Dioxygenase LigAB, LigA subunit"/>
    <property type="match status" value="1"/>
</dbReference>
<accession>A0A382ADI0</accession>
<dbReference type="InterPro" id="IPR014159">
    <property type="entry name" value="PCA_LigA"/>
</dbReference>
<dbReference type="SUPFAM" id="SSF48076">
    <property type="entry name" value="LigA subunit of an aromatic-ring-opening dioxygenase LigAB"/>
    <property type="match status" value="1"/>
</dbReference>
<dbReference type="InterPro" id="IPR036622">
    <property type="entry name" value="LigA_sf"/>
</dbReference>
<proteinExistence type="predicted"/>
<gene>
    <name evidence="2" type="ORF">METZ01_LOCUS152313</name>
</gene>
<dbReference type="Pfam" id="PF07746">
    <property type="entry name" value="LigA"/>
    <property type="match status" value="1"/>
</dbReference>
<evidence type="ECO:0000259" key="1">
    <source>
        <dbReference type="Pfam" id="PF07746"/>
    </source>
</evidence>
<dbReference type="AlphaFoldDB" id="A0A382ADI0"/>
<evidence type="ECO:0000313" key="2">
    <source>
        <dbReference type="EMBL" id="SVA99459.1"/>
    </source>
</evidence>
<dbReference type="EMBL" id="UINC01024897">
    <property type="protein sequence ID" value="SVA99459.1"/>
    <property type="molecule type" value="Genomic_DNA"/>
</dbReference>
<protein>
    <recommendedName>
        <fullName evidence="1">Extradiol ring-cleavage dioxygenase LigAB LigA subunit domain-containing protein</fullName>
    </recommendedName>
</protein>
<sequence>MRDTPDYEDIPGTYVFDAHRSRSGYALNMFCMSLNDPTNRDAFGKDPSGYLDRWPLSPEQREAIEKRDWLQMIVLGGNIYYTFKLAAVDGLSMQDLGARMSGVTTSDFTEMMIAGGRPIEGNRSKVSENVR</sequence>